<name>E6X2T6_NITSE</name>
<evidence type="ECO:0000313" key="2">
    <source>
        <dbReference type="Proteomes" id="UP000008633"/>
    </source>
</evidence>
<gene>
    <name evidence="1" type="ordered locus">Nitsa_1976</name>
</gene>
<reference evidence="1 2" key="1">
    <citation type="journal article" date="2011" name="Stand. Genomic Sci.">
        <title>Complete genome sequence of Nitratifractor salsuginis type strain (E9I37-1).</title>
        <authorList>
            <person name="Anderson I."/>
            <person name="Sikorski J."/>
            <person name="Zeytun A."/>
            <person name="Nolan M."/>
            <person name="Lapidus A."/>
            <person name="Lucas S."/>
            <person name="Hammon N."/>
            <person name="Deshpande S."/>
            <person name="Cheng J.F."/>
            <person name="Tapia R."/>
            <person name="Han C."/>
            <person name="Goodwin L."/>
            <person name="Pitluck S."/>
            <person name="Liolios K."/>
            <person name="Pagani I."/>
            <person name="Ivanova N."/>
            <person name="Huntemann M."/>
            <person name="Mavromatis K."/>
            <person name="Ovchinikova G."/>
            <person name="Pati A."/>
            <person name="Chen A."/>
            <person name="Palaniappan K."/>
            <person name="Land M."/>
            <person name="Hauser L."/>
            <person name="Brambilla E.M."/>
            <person name="Ngatchou-Djao O.D."/>
            <person name="Rohde M."/>
            <person name="Tindall B.J."/>
            <person name="Goker M."/>
            <person name="Detter J.C."/>
            <person name="Woyke T."/>
            <person name="Bristow J."/>
            <person name="Eisen J.A."/>
            <person name="Markowitz V."/>
            <person name="Hugenholtz P."/>
            <person name="Klenk H.P."/>
            <person name="Kyrpides N.C."/>
        </authorList>
    </citation>
    <scope>NUCLEOTIDE SEQUENCE [LARGE SCALE GENOMIC DNA]</scope>
    <source>
        <strain evidence="2">DSM 16511 / JCM 12458 / E9I37-1</strain>
    </source>
</reference>
<evidence type="ECO:0000313" key="1">
    <source>
        <dbReference type="EMBL" id="ADV47219.1"/>
    </source>
</evidence>
<dbReference type="AlphaFoldDB" id="E6X2T6"/>
<keyword evidence="2" id="KW-1185">Reference proteome</keyword>
<reference evidence="2" key="2">
    <citation type="submission" date="2011-01" db="EMBL/GenBank/DDBJ databases">
        <title>The complete genome of Nitratifractor salsuginis DSM 16511.</title>
        <authorList>
            <consortium name="US DOE Joint Genome Institute (JGI-PGF)"/>
            <person name="Lucas S."/>
            <person name="Copeland A."/>
            <person name="Lapidus A."/>
            <person name="Bruce D."/>
            <person name="Goodwin L."/>
            <person name="Pitluck S."/>
            <person name="Kyrpides N."/>
            <person name="Mavromatis K."/>
            <person name="Ivanova N."/>
            <person name="Mikhailova N."/>
            <person name="Zeytun A."/>
            <person name="Detter J.C."/>
            <person name="Tapia R."/>
            <person name="Han C."/>
            <person name="Land M."/>
            <person name="Hauser L."/>
            <person name="Markowitz V."/>
            <person name="Cheng J.-F."/>
            <person name="Hugenholtz P."/>
            <person name="Woyke T."/>
            <person name="Wu D."/>
            <person name="Tindall B."/>
            <person name="Schuetze A."/>
            <person name="Brambilla E."/>
            <person name="Klenk H.-P."/>
            <person name="Eisen J.A."/>
        </authorList>
    </citation>
    <scope>NUCLEOTIDE SEQUENCE [LARGE SCALE GENOMIC DNA]</scope>
    <source>
        <strain evidence="2">DSM 16511 / JCM 12458 / E9I37-1</strain>
    </source>
</reference>
<dbReference type="RefSeq" id="WP_013554904.1">
    <property type="nucleotide sequence ID" value="NC_014935.1"/>
</dbReference>
<dbReference type="EMBL" id="CP002452">
    <property type="protein sequence ID" value="ADV47219.1"/>
    <property type="molecule type" value="Genomic_DNA"/>
</dbReference>
<proteinExistence type="predicted"/>
<dbReference type="Proteomes" id="UP000008633">
    <property type="component" value="Chromosome"/>
</dbReference>
<dbReference type="STRING" id="749222.Nitsa_1976"/>
<dbReference type="KEGG" id="nsa:Nitsa_1976"/>
<dbReference type="OrthoDB" id="5373252at2"/>
<dbReference type="HOGENOM" id="CLU_2494679_0_0_7"/>
<protein>
    <submittedName>
        <fullName evidence="1">Uncharacterized protein</fullName>
    </submittedName>
</protein>
<organism evidence="1 2">
    <name type="scientific">Nitratifractor salsuginis (strain DSM 16511 / JCM 12458 / E9I37-1)</name>
    <dbReference type="NCBI Taxonomy" id="749222"/>
    <lineage>
        <taxon>Bacteria</taxon>
        <taxon>Pseudomonadati</taxon>
        <taxon>Campylobacterota</taxon>
        <taxon>Epsilonproteobacteria</taxon>
        <taxon>Campylobacterales</taxon>
        <taxon>Sulfurovaceae</taxon>
        <taxon>Nitratifractor</taxon>
    </lineage>
</organism>
<accession>E6X2T6</accession>
<dbReference type="eggNOG" id="ENOG5031AYK">
    <property type="taxonomic scope" value="Bacteria"/>
</dbReference>
<sequence>MSEKALDLSRGNILKLHTRAQLQDRDLYSFLSETFPELPVEDRLKYLAAILNDFFEEYDFDPEDEMSRDGYRIKRFYPRKVLDNAEGE</sequence>